<keyword evidence="3" id="KW-1185">Reference proteome</keyword>
<dbReference type="Gene3D" id="3.40.50.1820">
    <property type="entry name" value="alpha/beta hydrolase"/>
    <property type="match status" value="1"/>
</dbReference>
<evidence type="ECO:0000259" key="1">
    <source>
        <dbReference type="Pfam" id="PF20408"/>
    </source>
</evidence>
<dbReference type="InterPro" id="IPR046879">
    <property type="entry name" value="KANL3/Tex30_Abhydrolase"/>
</dbReference>
<dbReference type="Proteomes" id="UP000642993">
    <property type="component" value="Unassembled WGS sequence"/>
</dbReference>
<name>A0A927JC20_9ACTN</name>
<dbReference type="Pfam" id="PF20408">
    <property type="entry name" value="Abhydrolase_11"/>
    <property type="match status" value="1"/>
</dbReference>
<evidence type="ECO:0000313" key="2">
    <source>
        <dbReference type="EMBL" id="MBD8506338.1"/>
    </source>
</evidence>
<dbReference type="RefSeq" id="WP_192038776.1">
    <property type="nucleotide sequence ID" value="NZ_JACYWE010000003.1"/>
</dbReference>
<accession>A0A927JC20</accession>
<comment type="caution">
    <text evidence="2">The sequence shown here is derived from an EMBL/GenBank/DDBJ whole genome shotgun (WGS) entry which is preliminary data.</text>
</comment>
<dbReference type="EMBL" id="JACYWE010000003">
    <property type="protein sequence ID" value="MBD8506338.1"/>
    <property type="molecule type" value="Genomic_DNA"/>
</dbReference>
<evidence type="ECO:0000313" key="3">
    <source>
        <dbReference type="Proteomes" id="UP000642993"/>
    </source>
</evidence>
<sequence length="224" mass="23594">MEPVPTPPVVPVELSDGAVSVTGFLHECAGPRAALALSHGAGSDATSPLLVELASQLASQGVLVLRFTLPFRVRRPSGPPHRAHSGLDRAGIALAASMLRERTSAPVFLGGHSYGGRQSSMLCAEQPDLADGLLLLSYPFHPPGKPDRMRTEHFPAITRPTVFVHGDRDPFSTVDEATTALREVTAPVRLVVIEGGRHDLGGARRPAMTATIVAAARELLVADA</sequence>
<gene>
    <name evidence="2" type="ORF">HT102_07575</name>
</gene>
<dbReference type="InterPro" id="IPR026555">
    <property type="entry name" value="NSL3/Tex30"/>
</dbReference>
<protein>
    <submittedName>
        <fullName evidence="2">Alpha/beta hydrolase</fullName>
    </submittedName>
</protein>
<proteinExistence type="predicted"/>
<dbReference type="PANTHER" id="PTHR13136:SF11">
    <property type="entry name" value="TESTIS-EXPRESSED PROTEIN 30"/>
    <property type="match status" value="1"/>
</dbReference>
<dbReference type="SUPFAM" id="SSF53474">
    <property type="entry name" value="alpha/beta-Hydrolases"/>
    <property type="match status" value="1"/>
</dbReference>
<organism evidence="2 3">
    <name type="scientific">Lolliginicoccus lacisalsi</name>
    <dbReference type="NCBI Taxonomy" id="2742202"/>
    <lineage>
        <taxon>Bacteria</taxon>
        <taxon>Bacillati</taxon>
        <taxon>Actinomycetota</taxon>
        <taxon>Actinomycetes</taxon>
        <taxon>Mycobacteriales</taxon>
        <taxon>Hoyosellaceae</taxon>
        <taxon>Lolliginicoccus</taxon>
    </lineage>
</organism>
<dbReference type="GO" id="GO:0016787">
    <property type="term" value="F:hydrolase activity"/>
    <property type="evidence" value="ECO:0007669"/>
    <property type="project" value="UniProtKB-KW"/>
</dbReference>
<dbReference type="PANTHER" id="PTHR13136">
    <property type="entry name" value="TESTIS DEVELOPMENT PROTEIN PRTD"/>
    <property type="match status" value="1"/>
</dbReference>
<keyword evidence="2" id="KW-0378">Hydrolase</keyword>
<dbReference type="InterPro" id="IPR029058">
    <property type="entry name" value="AB_hydrolase_fold"/>
</dbReference>
<feature type="domain" description="KANL3/Tex30 alpha/beta hydrolase-like" evidence="1">
    <location>
        <begin position="32"/>
        <end position="209"/>
    </location>
</feature>
<dbReference type="AlphaFoldDB" id="A0A927JC20"/>
<reference evidence="2" key="1">
    <citation type="submission" date="2020-09" db="EMBL/GenBank/DDBJ databases">
        <title>Hoyosella lacisalsi sp. nov., a halotolerant actinobacterium isolated from soil of Lake Gudzhirganskoe.</title>
        <authorList>
            <person name="Yang Q."/>
            <person name="Guo P.Y."/>
            <person name="Liu S.W."/>
            <person name="Li F.N."/>
            <person name="Sun C.H."/>
        </authorList>
    </citation>
    <scope>NUCLEOTIDE SEQUENCE</scope>
    <source>
        <strain evidence="2">G463</strain>
    </source>
</reference>